<protein>
    <submittedName>
        <fullName evidence="2">Putative secreted protein</fullName>
    </submittedName>
</protein>
<feature type="chain" id="PRO_5025510253" evidence="1">
    <location>
        <begin position="18"/>
        <end position="163"/>
    </location>
</feature>
<proteinExistence type="predicted"/>
<dbReference type="EMBL" id="GIFC01012354">
    <property type="protein sequence ID" value="MXU94437.1"/>
    <property type="molecule type" value="Transcribed_RNA"/>
</dbReference>
<name>A0A6B0UX49_IXORI</name>
<dbReference type="AlphaFoldDB" id="A0A6B0UX49"/>
<organism evidence="2">
    <name type="scientific">Ixodes ricinus</name>
    <name type="common">Common tick</name>
    <name type="synonym">Acarus ricinus</name>
    <dbReference type="NCBI Taxonomy" id="34613"/>
    <lineage>
        <taxon>Eukaryota</taxon>
        <taxon>Metazoa</taxon>
        <taxon>Ecdysozoa</taxon>
        <taxon>Arthropoda</taxon>
        <taxon>Chelicerata</taxon>
        <taxon>Arachnida</taxon>
        <taxon>Acari</taxon>
        <taxon>Parasitiformes</taxon>
        <taxon>Ixodida</taxon>
        <taxon>Ixodoidea</taxon>
        <taxon>Ixodidae</taxon>
        <taxon>Ixodinae</taxon>
        <taxon>Ixodes</taxon>
    </lineage>
</organism>
<evidence type="ECO:0000256" key="1">
    <source>
        <dbReference type="SAM" id="SignalP"/>
    </source>
</evidence>
<reference evidence="2" key="1">
    <citation type="submission" date="2019-12" db="EMBL/GenBank/DDBJ databases">
        <title>An insight into the sialome of adult female Ixodes ricinus ticks feeding for 6 days.</title>
        <authorList>
            <person name="Perner J."/>
            <person name="Ribeiro J.M.C."/>
        </authorList>
    </citation>
    <scope>NUCLEOTIDE SEQUENCE</scope>
    <source>
        <strain evidence="2">Semi-engorged</strain>
        <tissue evidence="2">Salivary glands</tissue>
    </source>
</reference>
<feature type="signal peptide" evidence="1">
    <location>
        <begin position="1"/>
        <end position="17"/>
    </location>
</feature>
<keyword evidence="1" id="KW-0732">Signal</keyword>
<accession>A0A6B0UX49</accession>
<sequence>MMMWFACSVTLSSCASAFSLFPAPLGLPGLDPLSLSPFSSRSAPSRSIRVPPLTGCSSLSLLLRWFGLLLGIETSCTLGSGEGSSMSLVKSSDSSSRKDRFLPMAGLRPPPLRFRLSKGGDGDLLRFLMPFLSRRSPSPESSSSKVYFPLGDLLRPMASVSTS</sequence>
<evidence type="ECO:0000313" key="2">
    <source>
        <dbReference type="EMBL" id="MXU94437.1"/>
    </source>
</evidence>